<dbReference type="RefSeq" id="WP_264489520.1">
    <property type="nucleotide sequence ID" value="NZ_JAPDDT010000014.1"/>
</dbReference>
<sequence length="50" mass="5927">MKKTEMKDVLREVRSVERGETAPAWVREVTRLPDGTLRRVAIDPETYRRK</sequence>
<comment type="caution">
    <text evidence="1">The sequence shown here is derived from an EMBL/GenBank/DDBJ whole genome shotgun (WGS) entry which is preliminary data.</text>
</comment>
<dbReference type="EMBL" id="JAPDDT010000014">
    <property type="protein sequence ID" value="MCW1925412.1"/>
    <property type="molecule type" value="Genomic_DNA"/>
</dbReference>
<evidence type="ECO:0000313" key="2">
    <source>
        <dbReference type="Proteomes" id="UP001320876"/>
    </source>
</evidence>
<dbReference type="Proteomes" id="UP001320876">
    <property type="component" value="Unassembled WGS sequence"/>
</dbReference>
<organism evidence="1 2">
    <name type="scientific">Luteolibacter arcticus</name>
    <dbReference type="NCBI Taxonomy" id="1581411"/>
    <lineage>
        <taxon>Bacteria</taxon>
        <taxon>Pseudomonadati</taxon>
        <taxon>Verrucomicrobiota</taxon>
        <taxon>Verrucomicrobiia</taxon>
        <taxon>Verrucomicrobiales</taxon>
        <taxon>Verrucomicrobiaceae</taxon>
        <taxon>Luteolibacter</taxon>
    </lineage>
</organism>
<reference evidence="1 2" key="1">
    <citation type="submission" date="2022-10" db="EMBL/GenBank/DDBJ databases">
        <title>Luteolibacter arcticus strain CCTCC AB 2014275, whole genome shotgun sequencing project.</title>
        <authorList>
            <person name="Zhao G."/>
            <person name="Shen L."/>
        </authorList>
    </citation>
    <scope>NUCLEOTIDE SEQUENCE [LARGE SCALE GENOMIC DNA]</scope>
    <source>
        <strain evidence="1 2">CCTCC AB 2014275</strain>
    </source>
</reference>
<gene>
    <name evidence="1" type="ORF">OKA05_22820</name>
</gene>
<evidence type="ECO:0000313" key="1">
    <source>
        <dbReference type="EMBL" id="MCW1925412.1"/>
    </source>
</evidence>
<accession>A0ABT3GPI8</accession>
<protein>
    <submittedName>
        <fullName evidence="1">Uncharacterized protein</fullName>
    </submittedName>
</protein>
<keyword evidence="2" id="KW-1185">Reference proteome</keyword>
<name>A0ABT3GPI8_9BACT</name>
<proteinExistence type="predicted"/>